<feature type="compositionally biased region" description="Acidic residues" evidence="1">
    <location>
        <begin position="137"/>
        <end position="159"/>
    </location>
</feature>
<dbReference type="Proteomes" id="UP000289738">
    <property type="component" value="Chromosome B02"/>
</dbReference>
<dbReference type="AlphaFoldDB" id="A0A445AEQ6"/>
<keyword evidence="3" id="KW-1185">Reference proteome</keyword>
<feature type="region of interest" description="Disordered" evidence="1">
    <location>
        <begin position="166"/>
        <end position="185"/>
    </location>
</feature>
<dbReference type="EMBL" id="SDMP01000012">
    <property type="protein sequence ID" value="RYR24908.1"/>
    <property type="molecule type" value="Genomic_DNA"/>
</dbReference>
<evidence type="ECO:0000313" key="2">
    <source>
        <dbReference type="EMBL" id="RYR24908.1"/>
    </source>
</evidence>
<gene>
    <name evidence="2" type="ORF">Ahy_B02g058489</name>
</gene>
<protein>
    <submittedName>
        <fullName evidence="2">Uncharacterized protein</fullName>
    </submittedName>
</protein>
<sequence>MKQIEKLYYRISIYVVRDGVKYDSFVIGNDDEDLQVLFHCRCQFSEVRIPELFAKFVDMVSSSGGSNQNHQSVPIVASSSSTHVVVSSSLPAIVSAGDLVASPSFAADLHCDEIMELGAKMNTLIMIPISGTVGEPDTVEDDLGDDDDVEPATIDDDSYDNIGRSIPIGASGASSPGTQQYRHTF</sequence>
<name>A0A445AEQ6_ARAHY</name>
<proteinExistence type="predicted"/>
<comment type="caution">
    <text evidence="2">The sequence shown here is derived from an EMBL/GenBank/DDBJ whole genome shotgun (WGS) entry which is preliminary data.</text>
</comment>
<feature type="compositionally biased region" description="Polar residues" evidence="1">
    <location>
        <begin position="172"/>
        <end position="185"/>
    </location>
</feature>
<evidence type="ECO:0000256" key="1">
    <source>
        <dbReference type="SAM" id="MobiDB-lite"/>
    </source>
</evidence>
<accession>A0A445AEQ6</accession>
<organism evidence="2 3">
    <name type="scientific">Arachis hypogaea</name>
    <name type="common">Peanut</name>
    <dbReference type="NCBI Taxonomy" id="3818"/>
    <lineage>
        <taxon>Eukaryota</taxon>
        <taxon>Viridiplantae</taxon>
        <taxon>Streptophyta</taxon>
        <taxon>Embryophyta</taxon>
        <taxon>Tracheophyta</taxon>
        <taxon>Spermatophyta</taxon>
        <taxon>Magnoliopsida</taxon>
        <taxon>eudicotyledons</taxon>
        <taxon>Gunneridae</taxon>
        <taxon>Pentapetalae</taxon>
        <taxon>rosids</taxon>
        <taxon>fabids</taxon>
        <taxon>Fabales</taxon>
        <taxon>Fabaceae</taxon>
        <taxon>Papilionoideae</taxon>
        <taxon>50 kb inversion clade</taxon>
        <taxon>dalbergioids sensu lato</taxon>
        <taxon>Dalbergieae</taxon>
        <taxon>Pterocarpus clade</taxon>
        <taxon>Arachis</taxon>
    </lineage>
</organism>
<feature type="region of interest" description="Disordered" evidence="1">
    <location>
        <begin position="135"/>
        <end position="161"/>
    </location>
</feature>
<evidence type="ECO:0000313" key="3">
    <source>
        <dbReference type="Proteomes" id="UP000289738"/>
    </source>
</evidence>
<reference evidence="2 3" key="1">
    <citation type="submission" date="2019-01" db="EMBL/GenBank/DDBJ databases">
        <title>Sequencing of cultivated peanut Arachis hypogaea provides insights into genome evolution and oil improvement.</title>
        <authorList>
            <person name="Chen X."/>
        </authorList>
    </citation>
    <scope>NUCLEOTIDE SEQUENCE [LARGE SCALE GENOMIC DNA]</scope>
    <source>
        <strain evidence="3">cv. Fuhuasheng</strain>
        <tissue evidence="2">Leaves</tissue>
    </source>
</reference>